<evidence type="ECO:0000313" key="2">
    <source>
        <dbReference type="EMBL" id="OGH68959.1"/>
    </source>
</evidence>
<protein>
    <recommendedName>
        <fullName evidence="4">LytR/CpsA/Psr regulator C-terminal domain-containing protein</fullName>
    </recommendedName>
</protein>
<dbReference type="Proteomes" id="UP000176413">
    <property type="component" value="Unassembled WGS sequence"/>
</dbReference>
<name>A0A1F6MBG2_9BACT</name>
<evidence type="ECO:0000256" key="1">
    <source>
        <dbReference type="SAM" id="SignalP"/>
    </source>
</evidence>
<evidence type="ECO:0008006" key="4">
    <source>
        <dbReference type="Google" id="ProtNLM"/>
    </source>
</evidence>
<dbReference type="EMBL" id="MFQA01000023">
    <property type="protein sequence ID" value="OGH68959.1"/>
    <property type="molecule type" value="Genomic_DNA"/>
</dbReference>
<feature type="chain" id="PRO_5009525638" description="LytR/CpsA/Psr regulator C-terminal domain-containing protein" evidence="1">
    <location>
        <begin position="23"/>
        <end position="166"/>
    </location>
</feature>
<gene>
    <name evidence="2" type="ORF">A3D53_01405</name>
</gene>
<evidence type="ECO:0000313" key="3">
    <source>
        <dbReference type="Proteomes" id="UP000176413"/>
    </source>
</evidence>
<dbReference type="AlphaFoldDB" id="A0A1F6MBG2"/>
<sequence>MRQIVSVLFALALWDVSGCTHATGNVEQYAIVVDYSQSLSQMIDRSNCIVPWHRVTEQNFPLKGMKTREAAVVLFKVNEQASATELVEYLERHGLRPAKIEELLAVAENHPNVIEGAVTVSLGSVVQDGQNQASYPSLEWRGGSCILVIRPDKDWDAKSQFLAVVR</sequence>
<accession>A0A1F6MBG2</accession>
<proteinExistence type="predicted"/>
<comment type="caution">
    <text evidence="2">The sequence shown here is derived from an EMBL/GenBank/DDBJ whole genome shotgun (WGS) entry which is preliminary data.</text>
</comment>
<reference evidence="2 3" key="1">
    <citation type="journal article" date="2016" name="Nat. Commun.">
        <title>Thousands of microbial genomes shed light on interconnected biogeochemical processes in an aquifer system.</title>
        <authorList>
            <person name="Anantharaman K."/>
            <person name="Brown C.T."/>
            <person name="Hug L.A."/>
            <person name="Sharon I."/>
            <person name="Castelle C.J."/>
            <person name="Probst A.J."/>
            <person name="Thomas B.C."/>
            <person name="Singh A."/>
            <person name="Wilkins M.J."/>
            <person name="Karaoz U."/>
            <person name="Brodie E.L."/>
            <person name="Williams K.H."/>
            <person name="Hubbard S.S."/>
            <person name="Banfield J.F."/>
        </authorList>
    </citation>
    <scope>NUCLEOTIDE SEQUENCE [LARGE SCALE GENOMIC DNA]</scope>
</reference>
<keyword evidence="1" id="KW-0732">Signal</keyword>
<feature type="signal peptide" evidence="1">
    <location>
        <begin position="1"/>
        <end position="22"/>
    </location>
</feature>
<organism evidence="2 3">
    <name type="scientific">Candidatus Magasanikbacteria bacterium RIFCSPHIGHO2_02_FULL_45_10</name>
    <dbReference type="NCBI Taxonomy" id="1798679"/>
    <lineage>
        <taxon>Bacteria</taxon>
        <taxon>Candidatus Magasanikiibacteriota</taxon>
    </lineage>
</organism>